<proteinExistence type="predicted"/>
<name>A0AAX3SVZ9_SPICI</name>
<sequence>MKKLQDLIKDLTGITVKQNKIKDYLENKRLDLRGANLQGANLKDACLSCTNLKDACLQGANLPGAKLQGADLRDADLKDIKITKEQLDQLTVIEGINNGKKKVLWRLSRRRIKYSLWWLLLVFFRWKI</sequence>
<dbReference type="Pfam" id="PF00805">
    <property type="entry name" value="Pentapeptide"/>
    <property type="match status" value="1"/>
</dbReference>
<dbReference type="InterPro" id="IPR001646">
    <property type="entry name" value="5peptide_repeat"/>
</dbReference>
<dbReference type="InterPro" id="IPR051082">
    <property type="entry name" value="Pentapeptide-BTB/POZ_domain"/>
</dbReference>
<keyword evidence="2" id="KW-1185">Reference proteome</keyword>
<dbReference type="RefSeq" id="WP_277938054.1">
    <property type="nucleotide sequence ID" value="NZ_CP096246.1"/>
</dbReference>
<reference evidence="1 2" key="1">
    <citation type="submission" date="2022-04" db="EMBL/GenBank/DDBJ databases">
        <title>Whole genome of Spiroplasma citri.</title>
        <authorList>
            <person name="Khanchezar A."/>
            <person name="Izadpanah K."/>
            <person name="Taghavi M."/>
            <person name="Ghorbani A."/>
            <person name="Beven L."/>
        </authorList>
    </citation>
    <scope>NUCLEOTIDE SEQUENCE [LARGE SCALE GENOMIC DNA]</scope>
    <source>
        <strain evidence="1 2">D4</strain>
    </source>
</reference>
<dbReference type="PANTHER" id="PTHR14136">
    <property type="entry name" value="BTB_POZ DOMAIN-CONTAINING PROTEIN KCTD9"/>
    <property type="match status" value="1"/>
</dbReference>
<dbReference type="Proteomes" id="UP001214629">
    <property type="component" value="Chromosome"/>
</dbReference>
<dbReference type="SUPFAM" id="SSF141571">
    <property type="entry name" value="Pentapeptide repeat-like"/>
    <property type="match status" value="1"/>
</dbReference>
<protein>
    <submittedName>
        <fullName evidence="1">Pentapeptide repeat-containing protein</fullName>
    </submittedName>
</protein>
<organism evidence="1 2">
    <name type="scientific">Spiroplasma citri</name>
    <dbReference type="NCBI Taxonomy" id="2133"/>
    <lineage>
        <taxon>Bacteria</taxon>
        <taxon>Bacillati</taxon>
        <taxon>Mycoplasmatota</taxon>
        <taxon>Mollicutes</taxon>
        <taxon>Entomoplasmatales</taxon>
        <taxon>Spiroplasmataceae</taxon>
        <taxon>Spiroplasma</taxon>
    </lineage>
</organism>
<dbReference type="AlphaFoldDB" id="A0AAX3SVZ9"/>
<evidence type="ECO:0000313" key="2">
    <source>
        <dbReference type="Proteomes" id="UP001214629"/>
    </source>
</evidence>
<dbReference type="PANTHER" id="PTHR14136:SF17">
    <property type="entry name" value="BTB_POZ DOMAIN-CONTAINING PROTEIN KCTD9"/>
    <property type="match status" value="1"/>
</dbReference>
<evidence type="ECO:0000313" key="1">
    <source>
        <dbReference type="EMBL" id="WFG95488.1"/>
    </source>
</evidence>
<dbReference type="EMBL" id="CP096246">
    <property type="protein sequence ID" value="WFG95488.1"/>
    <property type="molecule type" value="Genomic_DNA"/>
</dbReference>
<dbReference type="Gene3D" id="2.160.20.80">
    <property type="entry name" value="E3 ubiquitin-protein ligase SopA"/>
    <property type="match status" value="1"/>
</dbReference>
<gene>
    <name evidence="1" type="ORF">M0C40_05160</name>
</gene>
<accession>A0AAX3SVZ9</accession>